<dbReference type="GeneID" id="8233948"/>
<evidence type="ECO:0000313" key="3">
    <source>
        <dbReference type="Proteomes" id="UP000009046"/>
    </source>
</evidence>
<accession>E0VE39</accession>
<dbReference type="VEuPathDB" id="VectorBase:PHUM128080"/>
<gene>
    <name evidence="2" type="primary">8233948</name>
    <name evidence="1" type="ORF">Phum_PHUM128080</name>
</gene>
<protein>
    <submittedName>
        <fullName evidence="1 2">Uncharacterized protein</fullName>
    </submittedName>
</protein>
<dbReference type="HOGENOM" id="CLU_1167080_0_0_1"/>
<dbReference type="RefSeq" id="XP_002424383.1">
    <property type="nucleotide sequence ID" value="XM_002424338.1"/>
</dbReference>
<reference evidence="2" key="3">
    <citation type="submission" date="2020-05" db="UniProtKB">
        <authorList>
            <consortium name="EnsemblMetazoa"/>
        </authorList>
    </citation>
    <scope>IDENTIFICATION</scope>
    <source>
        <strain evidence="2">USDA</strain>
    </source>
</reference>
<dbReference type="EMBL" id="DS235088">
    <property type="protein sequence ID" value="EEB11645.1"/>
    <property type="molecule type" value="Genomic_DNA"/>
</dbReference>
<dbReference type="InParanoid" id="E0VE39"/>
<reference evidence="1" key="2">
    <citation type="submission" date="2007-04" db="EMBL/GenBank/DDBJ databases">
        <title>The genome of the human body louse.</title>
        <authorList>
            <consortium name="The Human Body Louse Genome Consortium"/>
            <person name="Kirkness E."/>
            <person name="Walenz B."/>
            <person name="Hass B."/>
            <person name="Bruggner R."/>
            <person name="Strausberg R."/>
        </authorList>
    </citation>
    <scope>NUCLEOTIDE SEQUENCE</scope>
    <source>
        <strain evidence="1">USDA</strain>
    </source>
</reference>
<dbReference type="OrthoDB" id="448621at2759"/>
<dbReference type="Proteomes" id="UP000009046">
    <property type="component" value="Unassembled WGS sequence"/>
</dbReference>
<dbReference type="KEGG" id="phu:Phum_PHUM128080"/>
<dbReference type="EnsemblMetazoa" id="PHUM128080-RA">
    <property type="protein sequence ID" value="PHUM128080-PA"/>
    <property type="gene ID" value="PHUM128080"/>
</dbReference>
<organism>
    <name type="scientific">Pediculus humanus subsp. corporis</name>
    <name type="common">Body louse</name>
    <dbReference type="NCBI Taxonomy" id="121224"/>
    <lineage>
        <taxon>Eukaryota</taxon>
        <taxon>Metazoa</taxon>
        <taxon>Ecdysozoa</taxon>
        <taxon>Arthropoda</taxon>
        <taxon>Hexapoda</taxon>
        <taxon>Insecta</taxon>
        <taxon>Pterygota</taxon>
        <taxon>Neoptera</taxon>
        <taxon>Paraneoptera</taxon>
        <taxon>Psocodea</taxon>
        <taxon>Troctomorpha</taxon>
        <taxon>Phthiraptera</taxon>
        <taxon>Anoplura</taxon>
        <taxon>Pediculidae</taxon>
        <taxon>Pediculus</taxon>
    </lineage>
</organism>
<reference evidence="1" key="1">
    <citation type="submission" date="2007-04" db="EMBL/GenBank/DDBJ databases">
        <title>Annotation of Pediculus humanus corporis strain USDA.</title>
        <authorList>
            <person name="Kirkness E."/>
            <person name="Hannick L."/>
            <person name="Hass B."/>
            <person name="Bruggner R."/>
            <person name="Lawson D."/>
            <person name="Bidwell S."/>
            <person name="Joardar V."/>
            <person name="Caler E."/>
            <person name="Walenz B."/>
            <person name="Inman J."/>
            <person name="Schobel S."/>
            <person name="Galinsky K."/>
            <person name="Amedeo P."/>
            <person name="Strausberg R."/>
        </authorList>
    </citation>
    <scope>NUCLEOTIDE SEQUENCE</scope>
    <source>
        <strain evidence="1">USDA</strain>
    </source>
</reference>
<proteinExistence type="predicted"/>
<name>E0VE39_PEDHC</name>
<dbReference type="EMBL" id="AAZO01001497">
    <property type="status" value="NOT_ANNOTATED_CDS"/>
    <property type="molecule type" value="Genomic_DNA"/>
</dbReference>
<dbReference type="CTD" id="8233948"/>
<evidence type="ECO:0000313" key="1">
    <source>
        <dbReference type="EMBL" id="EEB11645.1"/>
    </source>
</evidence>
<evidence type="ECO:0000313" key="2">
    <source>
        <dbReference type="EnsemblMetazoa" id="PHUM128080-PA"/>
    </source>
</evidence>
<dbReference type="eggNOG" id="ENOG502T88N">
    <property type="taxonomic scope" value="Eukaryota"/>
</dbReference>
<dbReference type="AlphaFoldDB" id="E0VE39"/>
<keyword evidence="3" id="KW-1185">Reference proteome</keyword>
<sequence>MCFEYILYGFSFIYIFSYRTLACGYFPQLTPESSLIIDGVLNEIPNCEYSFEKNEANGFLAPVKYHPTVLLQKYTMMDTPFNSACLKCGICLTVSEKLENILNFALKSSISLHDFDDYLSSQLLRPICDFGFKSYELKEWQGLRLISHYGFLDKVPNHLDGKWWEVLKNSCHFYLTHYGEGNLIKSWLMESQNVTSILCRNDGLFRDCFNINQGLLTIKIPKKFLFPTNYVQIPYPCA</sequence>